<dbReference type="InterPro" id="IPR043056">
    <property type="entry name" value="LuxQ-periplasm_N"/>
</dbReference>
<evidence type="ECO:0000256" key="11">
    <source>
        <dbReference type="ARBA" id="ARBA00022777"/>
    </source>
</evidence>
<dbReference type="PANTHER" id="PTHR43047:SF64">
    <property type="entry name" value="HISTIDINE KINASE CONTAINING CHEY-HOMOLOGOUS RECEIVER DOMAIN AND PAS DOMAIN-RELATED"/>
    <property type="match status" value="1"/>
</dbReference>
<dbReference type="GO" id="GO:0005524">
    <property type="term" value="F:ATP binding"/>
    <property type="evidence" value="ECO:0007669"/>
    <property type="project" value="UniProtKB-KW"/>
</dbReference>
<dbReference type="InterPro" id="IPR011006">
    <property type="entry name" value="CheY-like_superfamily"/>
</dbReference>
<keyword evidence="7 18" id="KW-0597">Phosphoprotein</keyword>
<dbReference type="NCBIfam" id="NF041947">
    <property type="entry name" value="LuxQ_Vibrio"/>
    <property type="match status" value="1"/>
</dbReference>
<keyword evidence="12" id="KW-0378">Hydrolase</keyword>
<dbReference type="InterPro" id="IPR003661">
    <property type="entry name" value="HisK_dim/P_dom"/>
</dbReference>
<keyword evidence="6" id="KW-0997">Cell inner membrane</keyword>
<dbReference type="InterPro" id="IPR001789">
    <property type="entry name" value="Sig_transdc_resp-reg_receiver"/>
</dbReference>
<dbReference type="CDD" id="cd17546">
    <property type="entry name" value="REC_hyHK_CKI1_RcsC-like"/>
    <property type="match status" value="1"/>
</dbReference>
<dbReference type="GO" id="GO:0000155">
    <property type="term" value="F:phosphorelay sensor kinase activity"/>
    <property type="evidence" value="ECO:0007669"/>
    <property type="project" value="InterPro"/>
</dbReference>
<evidence type="ECO:0000256" key="1">
    <source>
        <dbReference type="ARBA" id="ARBA00000085"/>
    </source>
</evidence>
<dbReference type="SMART" id="SM00387">
    <property type="entry name" value="HATPase_c"/>
    <property type="match status" value="1"/>
</dbReference>
<keyword evidence="13" id="KW-0067">ATP-binding</keyword>
<evidence type="ECO:0000256" key="17">
    <source>
        <dbReference type="ARBA" id="ARBA00023136"/>
    </source>
</evidence>
<dbReference type="InterPro" id="IPR036097">
    <property type="entry name" value="HisK_dim/P_sf"/>
</dbReference>
<feature type="transmembrane region" description="Helical" evidence="19">
    <location>
        <begin position="12"/>
        <end position="34"/>
    </location>
</feature>
<dbReference type="InterPro" id="IPR005467">
    <property type="entry name" value="His_kinase_dom"/>
</dbReference>
<keyword evidence="17 19" id="KW-0472">Membrane</keyword>
<evidence type="ECO:0000256" key="4">
    <source>
        <dbReference type="ARBA" id="ARBA00019468"/>
    </source>
</evidence>
<feature type="transmembrane region" description="Helical" evidence="19">
    <location>
        <begin position="281"/>
        <end position="302"/>
    </location>
</feature>
<evidence type="ECO:0000259" key="20">
    <source>
        <dbReference type="PROSITE" id="PS50109"/>
    </source>
</evidence>
<name>E8LQJ1_9VIBR</name>
<accession>E8LQJ1</accession>
<protein>
    <recommendedName>
        <fullName evidence="4">Autoinducer 2 sensor kinase/phosphatase LuxQ</fullName>
        <ecNumber evidence="3">2.7.13.3</ecNumber>
    </recommendedName>
</protein>
<dbReference type="FunFam" id="1.10.287.130:FF:000091">
    <property type="entry name" value="Autoinducer 2 sensor kinase/phosphatase LuxQ"/>
    <property type="match status" value="1"/>
</dbReference>
<evidence type="ECO:0000256" key="10">
    <source>
        <dbReference type="ARBA" id="ARBA00022741"/>
    </source>
</evidence>
<evidence type="ECO:0000313" key="22">
    <source>
        <dbReference type="EMBL" id="EGA67032.1"/>
    </source>
</evidence>
<evidence type="ECO:0000256" key="12">
    <source>
        <dbReference type="ARBA" id="ARBA00022801"/>
    </source>
</evidence>
<keyword evidence="14" id="KW-0904">Protein phosphatase</keyword>
<dbReference type="Pfam" id="PF09308">
    <property type="entry name" value="LuxQ-periplasm"/>
    <property type="match status" value="1"/>
</dbReference>
<comment type="caution">
    <text evidence="22">The sequence shown here is derived from an EMBL/GenBank/DDBJ whole genome shotgun (WGS) entry which is preliminary data.</text>
</comment>
<evidence type="ECO:0000256" key="16">
    <source>
        <dbReference type="ARBA" id="ARBA00023012"/>
    </source>
</evidence>
<evidence type="ECO:0000256" key="2">
    <source>
        <dbReference type="ARBA" id="ARBA00004429"/>
    </source>
</evidence>
<dbReference type="Proteomes" id="UP000004371">
    <property type="component" value="Unassembled WGS sequence"/>
</dbReference>
<reference evidence="22 23" key="1">
    <citation type="journal article" date="2012" name="Int. J. Syst. Evol. Microbiol.">
        <title>Vibrio caribbeanicus sp. nov., isolated from the marine sponge Scleritoderma cyanea.</title>
        <authorList>
            <person name="Hoffmann M."/>
            <person name="Monday S.R."/>
            <person name="Allard M.W."/>
            <person name="Strain E.A."/>
            <person name="Whittaker P."/>
            <person name="Naum M."/>
            <person name="McCarthy P.J."/>
            <person name="Lopez J.V."/>
            <person name="Fischer M."/>
            <person name="Brown E.W."/>
        </authorList>
    </citation>
    <scope>NUCLEOTIDE SEQUENCE [LARGE SCALE GENOMIC DNA]</scope>
    <source>
        <strain evidence="22 23">LMG 20546</strain>
    </source>
</reference>
<dbReference type="SUPFAM" id="SSF52172">
    <property type="entry name" value="CheY-like"/>
    <property type="match status" value="1"/>
</dbReference>
<dbReference type="GO" id="GO:0005886">
    <property type="term" value="C:plasma membrane"/>
    <property type="evidence" value="ECO:0007669"/>
    <property type="project" value="UniProtKB-SubCell"/>
</dbReference>
<dbReference type="Gene3D" id="3.40.50.2300">
    <property type="match status" value="1"/>
</dbReference>
<dbReference type="SMART" id="SM00448">
    <property type="entry name" value="REC"/>
    <property type="match status" value="1"/>
</dbReference>
<keyword evidence="23" id="KW-1185">Reference proteome</keyword>
<dbReference type="SUPFAM" id="SSF55874">
    <property type="entry name" value="ATPase domain of HSP90 chaperone/DNA topoisomerase II/histidine kinase"/>
    <property type="match status" value="1"/>
</dbReference>
<evidence type="ECO:0000256" key="14">
    <source>
        <dbReference type="ARBA" id="ARBA00022912"/>
    </source>
</evidence>
<feature type="domain" description="Response regulatory" evidence="21">
    <location>
        <begin position="726"/>
        <end position="842"/>
    </location>
</feature>
<keyword evidence="10" id="KW-0547">Nucleotide-binding</keyword>
<evidence type="ECO:0000256" key="8">
    <source>
        <dbReference type="ARBA" id="ARBA00022679"/>
    </source>
</evidence>
<dbReference type="EMBL" id="AEVS01000018">
    <property type="protein sequence ID" value="EGA67032.1"/>
    <property type="molecule type" value="Genomic_DNA"/>
</dbReference>
<dbReference type="OrthoDB" id="9810730at2"/>
<evidence type="ECO:0000313" key="23">
    <source>
        <dbReference type="Proteomes" id="UP000004371"/>
    </source>
</evidence>
<dbReference type="InterPro" id="IPR003594">
    <property type="entry name" value="HATPase_dom"/>
</dbReference>
<gene>
    <name evidence="22" type="ORF">VIBR0546_11467</name>
</gene>
<dbReference type="CDD" id="cd16922">
    <property type="entry name" value="HATPase_EvgS-ArcB-TorS-like"/>
    <property type="match status" value="1"/>
</dbReference>
<dbReference type="Gene3D" id="3.30.450.220">
    <property type="entry name" value="LuxQ periplasmic domain, N-terminal subdomain"/>
    <property type="match status" value="1"/>
</dbReference>
<evidence type="ECO:0000256" key="9">
    <source>
        <dbReference type="ARBA" id="ARBA00022692"/>
    </source>
</evidence>
<evidence type="ECO:0000256" key="7">
    <source>
        <dbReference type="ARBA" id="ARBA00022553"/>
    </source>
</evidence>
<comment type="catalytic activity">
    <reaction evidence="1">
        <text>ATP + protein L-histidine = ADP + protein N-phospho-L-histidine.</text>
        <dbReference type="EC" id="2.7.13.3"/>
    </reaction>
</comment>
<dbReference type="InterPro" id="IPR015387">
    <property type="entry name" value="LuxQ-periplasm_dom"/>
</dbReference>
<keyword evidence="16" id="KW-0902">Two-component regulatory system</keyword>
<dbReference type="SUPFAM" id="SSF103190">
    <property type="entry name" value="Sensory domain-like"/>
    <property type="match status" value="1"/>
</dbReference>
<dbReference type="Pfam" id="PF00512">
    <property type="entry name" value="HisKA"/>
    <property type="match status" value="1"/>
</dbReference>
<evidence type="ECO:0000256" key="5">
    <source>
        <dbReference type="ARBA" id="ARBA00022475"/>
    </source>
</evidence>
<dbReference type="eggNOG" id="COG0784">
    <property type="taxonomic scope" value="Bacteria"/>
</dbReference>
<keyword evidence="11 22" id="KW-0418">Kinase</keyword>
<evidence type="ECO:0000256" key="13">
    <source>
        <dbReference type="ARBA" id="ARBA00022840"/>
    </source>
</evidence>
<dbReference type="PROSITE" id="PS50109">
    <property type="entry name" value="HIS_KIN"/>
    <property type="match status" value="1"/>
</dbReference>
<dbReference type="InterPro" id="IPR004358">
    <property type="entry name" value="Sig_transdc_His_kin-like_C"/>
</dbReference>
<dbReference type="EC" id="2.7.13.3" evidence="3"/>
<dbReference type="PANTHER" id="PTHR43047">
    <property type="entry name" value="TWO-COMPONENT HISTIDINE PROTEIN KINASE"/>
    <property type="match status" value="1"/>
</dbReference>
<organism evidence="22 23">
    <name type="scientific">Vibrio brasiliensis LMG 20546</name>
    <dbReference type="NCBI Taxonomy" id="945543"/>
    <lineage>
        <taxon>Bacteria</taxon>
        <taxon>Pseudomonadati</taxon>
        <taxon>Pseudomonadota</taxon>
        <taxon>Gammaproteobacteria</taxon>
        <taxon>Vibrionales</taxon>
        <taxon>Vibrionaceae</taxon>
        <taxon>Vibrio</taxon>
        <taxon>Vibrio oreintalis group</taxon>
    </lineage>
</organism>
<dbReference type="Pfam" id="PF00072">
    <property type="entry name" value="Response_reg"/>
    <property type="match status" value="1"/>
</dbReference>
<dbReference type="AlphaFoldDB" id="E8LQJ1"/>
<feature type="modified residue" description="4-aspartylphosphate" evidence="18">
    <location>
        <position position="776"/>
    </location>
</feature>
<dbReference type="eggNOG" id="COG2205">
    <property type="taxonomic scope" value="Bacteria"/>
</dbReference>
<dbReference type="PRINTS" id="PR00344">
    <property type="entry name" value="BCTRLSENSOR"/>
</dbReference>
<keyword evidence="15 19" id="KW-1133">Transmembrane helix</keyword>
<dbReference type="Gene3D" id="1.10.287.130">
    <property type="match status" value="1"/>
</dbReference>
<keyword evidence="9 19" id="KW-0812">Transmembrane</keyword>
<dbReference type="InterPro" id="IPR029151">
    <property type="entry name" value="Sensor-like_sf"/>
</dbReference>
<evidence type="ECO:0000256" key="19">
    <source>
        <dbReference type="SAM" id="Phobius"/>
    </source>
</evidence>
<dbReference type="Gene3D" id="3.30.565.10">
    <property type="entry name" value="Histidine kinase-like ATPase, C-terminal domain"/>
    <property type="match status" value="1"/>
</dbReference>
<sequence length="850" mass="95499">MRNLIRQHGKSRLATLLTNSLFLVIGGFIVVMVLQNYQVNREVVSQEVARTKQQTQSLVQEIFNFQIKSIEIQQDSYSRNPSLLEGLLKEDGKKLDLFFNSMDQLSPDITPDFRYIISGDELLWDDANFEFYGISPVQLMHLTQDIMTGFDWHISQTPSVMGTRYLMIRRSSVVDLESGEVVGYLYVGIVLNNNFSIVNALAQGGNADEILLAVGSEVIASSDKNDDAQQMQWLEQSSNELDASGFTVSRTDVTINNVPTFLSVYTVQDNEHIVRFVTSHYVWIAITAALITCIALYTRYWLGKRVSKELRSLMTYTDASIQEQKLLEFHGSSIQEFHQIGKSFQRSFKRLNEQEKQFTDLFNFSLSPVTLWNTAGDLSRFNPSAERSFRTSASRELLIESLKPHILMCAQGATLTGINTTIVNKTYRWNLSPIVTDNSVAQIMAQGQDITSFIEAEKQSQAAREEAEESARMRADFLAKMSHELRTPLNGILGVSQLLKDKMVDQRDIEHVEVLCNSGEHLLAVLNDILDFSKIEQGQFHIESEPFRLVELTNTVERIFKPLLDDKNVAFEVVNKIPHDKWANSDQVRLNQIIFNLVSNAVKFTHHGSVTVTLGCQHQESGCLLNLDVVDTGIGIEQHRLSHIFEPFVQAEANTTREYGGSGLGLAIVQSLVTIMGGEIKLESEVDVGTRFSVRIPLEVGNTDAIQVEKKALPEEPSTMFPESLHVLLVEDNHTNAFIAKAFCEKYGMTVTWVKDGINAIDFLRADQSVALILMDNQLPNLGGIEATEIIRNDLGLSVPIYACTADGMQETKHAFLSAGANYVIVKPIKEIALNKAFIHFKQNYYSLVK</sequence>
<keyword evidence="5" id="KW-1003">Cell membrane</keyword>
<dbReference type="InterPro" id="IPR053413">
    <property type="entry name" value="AI-2_sensor_kinase/phosphatase"/>
</dbReference>
<feature type="domain" description="Histidine kinase" evidence="20">
    <location>
        <begin position="480"/>
        <end position="700"/>
    </location>
</feature>
<dbReference type="CDD" id="cd00082">
    <property type="entry name" value="HisKA"/>
    <property type="match status" value="1"/>
</dbReference>
<dbReference type="STRING" id="945543.VIBR0546_11467"/>
<dbReference type="GO" id="GO:0004721">
    <property type="term" value="F:phosphoprotein phosphatase activity"/>
    <property type="evidence" value="ECO:0007669"/>
    <property type="project" value="UniProtKB-KW"/>
</dbReference>
<keyword evidence="8" id="KW-0808">Transferase</keyword>
<dbReference type="PROSITE" id="PS50110">
    <property type="entry name" value="RESPONSE_REGULATORY"/>
    <property type="match status" value="1"/>
</dbReference>
<dbReference type="RefSeq" id="WP_006878094.1">
    <property type="nucleotide sequence ID" value="NZ_AEVS01000018.1"/>
</dbReference>
<evidence type="ECO:0000259" key="21">
    <source>
        <dbReference type="PROSITE" id="PS50110"/>
    </source>
</evidence>
<dbReference type="FunFam" id="3.30.565.10:FF:000010">
    <property type="entry name" value="Sensor histidine kinase RcsC"/>
    <property type="match status" value="1"/>
</dbReference>
<dbReference type="InterPro" id="IPR036890">
    <property type="entry name" value="HATPase_C_sf"/>
</dbReference>
<dbReference type="SMART" id="SM00388">
    <property type="entry name" value="HisKA"/>
    <property type="match status" value="1"/>
</dbReference>
<dbReference type="Pfam" id="PF02518">
    <property type="entry name" value="HATPase_c"/>
    <property type="match status" value="1"/>
</dbReference>
<dbReference type="SUPFAM" id="SSF47384">
    <property type="entry name" value="Homodimeric domain of signal transducing histidine kinase"/>
    <property type="match status" value="1"/>
</dbReference>
<comment type="subcellular location">
    <subcellularLocation>
        <location evidence="2">Cell inner membrane</location>
        <topology evidence="2">Multi-pass membrane protein</topology>
    </subcellularLocation>
</comment>
<evidence type="ECO:0000256" key="18">
    <source>
        <dbReference type="PROSITE-ProRule" id="PRU00169"/>
    </source>
</evidence>
<evidence type="ECO:0000256" key="6">
    <source>
        <dbReference type="ARBA" id="ARBA00022519"/>
    </source>
</evidence>
<evidence type="ECO:0000256" key="15">
    <source>
        <dbReference type="ARBA" id="ARBA00022989"/>
    </source>
</evidence>
<dbReference type="Gene3D" id="2.20.20.100">
    <property type="entry name" value="LuxQ periplasmic domain, C-terminal subdomain"/>
    <property type="match status" value="1"/>
</dbReference>
<evidence type="ECO:0000256" key="3">
    <source>
        <dbReference type="ARBA" id="ARBA00012438"/>
    </source>
</evidence>
<proteinExistence type="predicted"/>